<feature type="compositionally biased region" description="Basic and acidic residues" evidence="3">
    <location>
        <begin position="334"/>
        <end position="343"/>
    </location>
</feature>
<dbReference type="AlphaFoldDB" id="A0A8H3HWE2"/>
<dbReference type="Proteomes" id="UP000664203">
    <property type="component" value="Unassembled WGS sequence"/>
</dbReference>
<protein>
    <recommendedName>
        <fullName evidence="4">Fe2OG dioxygenase domain-containing protein</fullName>
    </recommendedName>
</protein>
<feature type="region of interest" description="Disordered" evidence="3">
    <location>
        <begin position="324"/>
        <end position="343"/>
    </location>
</feature>
<comment type="caution">
    <text evidence="5">The sequence shown here is derived from an EMBL/GenBank/DDBJ whole genome shotgun (WGS) entry which is preliminary data.</text>
</comment>
<evidence type="ECO:0000259" key="4">
    <source>
        <dbReference type="PROSITE" id="PS51471"/>
    </source>
</evidence>
<dbReference type="EMBL" id="CAJPDR010000010">
    <property type="protein sequence ID" value="CAF9905197.1"/>
    <property type="molecule type" value="Genomic_DNA"/>
</dbReference>
<dbReference type="SUPFAM" id="SSF51197">
    <property type="entry name" value="Clavaminate synthase-like"/>
    <property type="match status" value="1"/>
</dbReference>
<sequence length="343" mass="37708">MPTTNYFNRFPPFPNDIPIARLPRVSFDKLLVDDAAESEQLFRACRENGFFLVDLKGSGEGETMLKDAETAFDLSEKIFEIDQQELAKDAFKPPTSSFRSRLRRVLQLRTAPSARPIITRLPCTDPGQPQDTRGFPPPRARDHQPPPLPPRQAPGSPTQHPGRPHPSQDKASGTALRLLKSLPQPVGHRKYLASHTDIGSMTMLFNVVGGLQLLPAEAENVDANWRYVRPEPGCALINLGDAMVQWSGGILRSNIHRVATPPGEQSCCTRYSIAYLVHPEANVSMRRLGGGGVIPQPVDGEDEGDVRAEEWGRIRVGRIISGKSIPSSSGGGKIEGRKLQEAY</sequence>
<dbReference type="OrthoDB" id="288590at2759"/>
<name>A0A8H3HWE2_9LECA</name>
<dbReference type="PANTHER" id="PTHR47990">
    <property type="entry name" value="2-OXOGLUTARATE (2OG) AND FE(II)-DEPENDENT OXYGENASE SUPERFAMILY PROTEIN-RELATED"/>
    <property type="match status" value="1"/>
</dbReference>
<dbReference type="InterPro" id="IPR005123">
    <property type="entry name" value="Oxoglu/Fe-dep_dioxygenase_dom"/>
</dbReference>
<dbReference type="Gene3D" id="2.60.120.330">
    <property type="entry name" value="B-lactam Antibiotic, Isopenicillin N Synthase, Chain"/>
    <property type="match status" value="2"/>
</dbReference>
<proteinExistence type="inferred from homology"/>
<keyword evidence="2" id="KW-0560">Oxidoreductase</keyword>
<evidence type="ECO:0000256" key="1">
    <source>
        <dbReference type="ARBA" id="ARBA00008056"/>
    </source>
</evidence>
<dbReference type="PROSITE" id="PS51471">
    <property type="entry name" value="FE2OG_OXY"/>
    <property type="match status" value="1"/>
</dbReference>
<evidence type="ECO:0000313" key="6">
    <source>
        <dbReference type="Proteomes" id="UP000664203"/>
    </source>
</evidence>
<organism evidence="5 6">
    <name type="scientific">Alectoria fallacina</name>
    <dbReference type="NCBI Taxonomy" id="1903189"/>
    <lineage>
        <taxon>Eukaryota</taxon>
        <taxon>Fungi</taxon>
        <taxon>Dikarya</taxon>
        <taxon>Ascomycota</taxon>
        <taxon>Pezizomycotina</taxon>
        <taxon>Lecanoromycetes</taxon>
        <taxon>OSLEUM clade</taxon>
        <taxon>Lecanoromycetidae</taxon>
        <taxon>Lecanorales</taxon>
        <taxon>Lecanorineae</taxon>
        <taxon>Parmeliaceae</taxon>
        <taxon>Alectoria</taxon>
    </lineage>
</organism>
<keyword evidence="6" id="KW-1185">Reference proteome</keyword>
<evidence type="ECO:0000256" key="3">
    <source>
        <dbReference type="SAM" id="MobiDB-lite"/>
    </source>
</evidence>
<feature type="domain" description="Fe2OG dioxygenase" evidence="4">
    <location>
        <begin position="172"/>
        <end position="279"/>
    </location>
</feature>
<dbReference type="InterPro" id="IPR027443">
    <property type="entry name" value="IPNS-like_sf"/>
</dbReference>
<comment type="similarity">
    <text evidence="1 2">Belongs to the iron/ascorbate-dependent oxidoreductase family.</text>
</comment>
<keyword evidence="2" id="KW-0479">Metal-binding</keyword>
<keyword evidence="2" id="KW-0408">Iron</keyword>
<gene>
    <name evidence="5" type="ORF">ALECFALPRED_000177</name>
</gene>
<reference evidence="5" key="1">
    <citation type="submission" date="2021-03" db="EMBL/GenBank/DDBJ databases">
        <authorList>
            <person name="Tagirdzhanova G."/>
        </authorList>
    </citation>
    <scope>NUCLEOTIDE SEQUENCE</scope>
</reference>
<dbReference type="Pfam" id="PF03171">
    <property type="entry name" value="2OG-FeII_Oxy"/>
    <property type="match status" value="1"/>
</dbReference>
<dbReference type="GO" id="GO:0046872">
    <property type="term" value="F:metal ion binding"/>
    <property type="evidence" value="ECO:0007669"/>
    <property type="project" value="UniProtKB-KW"/>
</dbReference>
<evidence type="ECO:0000313" key="5">
    <source>
        <dbReference type="EMBL" id="CAF9905197.1"/>
    </source>
</evidence>
<evidence type="ECO:0000256" key="2">
    <source>
        <dbReference type="RuleBase" id="RU003682"/>
    </source>
</evidence>
<feature type="region of interest" description="Disordered" evidence="3">
    <location>
        <begin position="116"/>
        <end position="172"/>
    </location>
</feature>
<accession>A0A8H3HWE2</accession>
<dbReference type="InterPro" id="IPR050231">
    <property type="entry name" value="Iron_ascorbate_oxido_reductase"/>
</dbReference>
<dbReference type="InterPro" id="IPR044861">
    <property type="entry name" value="IPNS-like_FE2OG_OXY"/>
</dbReference>
<dbReference type="GO" id="GO:0016491">
    <property type="term" value="F:oxidoreductase activity"/>
    <property type="evidence" value="ECO:0007669"/>
    <property type="project" value="UniProtKB-KW"/>
</dbReference>